<dbReference type="Pfam" id="PF24626">
    <property type="entry name" value="SH3_Tf2-1"/>
    <property type="match status" value="1"/>
</dbReference>
<dbReference type="AlphaFoldDB" id="A0AAP0EJ04"/>
<accession>A0AAP0EJ04</accession>
<keyword evidence="3 6" id="KW-0812">Transmembrane</keyword>
<reference evidence="8 9" key="1">
    <citation type="submission" date="2024-01" db="EMBL/GenBank/DDBJ databases">
        <title>Genome assemblies of Stephania.</title>
        <authorList>
            <person name="Yang L."/>
        </authorList>
    </citation>
    <scope>NUCLEOTIDE SEQUENCE [LARGE SCALE GENOMIC DNA]</scope>
    <source>
        <strain evidence="8">YNDBR</strain>
        <tissue evidence="8">Leaf</tissue>
    </source>
</reference>
<evidence type="ECO:0000256" key="3">
    <source>
        <dbReference type="ARBA" id="ARBA00022692"/>
    </source>
</evidence>
<dbReference type="InterPro" id="IPR056924">
    <property type="entry name" value="SH3_Tf2-1"/>
</dbReference>
<dbReference type="GO" id="GO:0005737">
    <property type="term" value="C:cytoplasm"/>
    <property type="evidence" value="ECO:0007669"/>
    <property type="project" value="TreeGrafter"/>
</dbReference>
<feature type="domain" description="Tf2-1-like SH3-like" evidence="7">
    <location>
        <begin position="14"/>
        <end position="77"/>
    </location>
</feature>
<feature type="transmembrane region" description="Helical" evidence="6">
    <location>
        <begin position="254"/>
        <end position="274"/>
    </location>
</feature>
<dbReference type="GO" id="GO:0016020">
    <property type="term" value="C:membrane"/>
    <property type="evidence" value="ECO:0007669"/>
    <property type="project" value="UniProtKB-SubCell"/>
</dbReference>
<keyword evidence="4 6" id="KW-1133">Transmembrane helix</keyword>
<evidence type="ECO:0000256" key="6">
    <source>
        <dbReference type="RuleBase" id="RU363053"/>
    </source>
</evidence>
<gene>
    <name evidence="8" type="ORF">Syun_027976</name>
</gene>
<evidence type="ECO:0000259" key="7">
    <source>
        <dbReference type="Pfam" id="PF24626"/>
    </source>
</evidence>
<feature type="transmembrane region" description="Helical" evidence="6">
    <location>
        <begin position="212"/>
        <end position="234"/>
    </location>
</feature>
<feature type="transmembrane region" description="Helical" evidence="6">
    <location>
        <begin position="123"/>
        <end position="145"/>
    </location>
</feature>
<protein>
    <recommendedName>
        <fullName evidence="7">Tf2-1-like SH3-like domain-containing protein</fullName>
    </recommendedName>
</protein>
<evidence type="ECO:0000256" key="4">
    <source>
        <dbReference type="ARBA" id="ARBA00022989"/>
    </source>
</evidence>
<dbReference type="Pfam" id="PF04117">
    <property type="entry name" value="Mpv17_PMP22"/>
    <property type="match status" value="1"/>
</dbReference>
<sequence length="301" mass="34458">MLHARDQAIQELVGDLVYLKLRCYRQAVVAHRSNITRSPSFYGLFKVLSRIDSVAYKLELPPSSFHPVFHVSQLRKAVSAVQELVHHMKKSFPAFHLEDKVAVLGGSIDIIPGRPPIRVPSQAWITTLLVAFINDVVAIVSSHIVKELSKDKHNKNKQDYVQTSDILSLLSDHDWLRSLRMGSYGFLLYGPGSYAWYQYLDRSLPKHTLQNMLLKVLLNQIVLGPCVIAVVFAWNDFWKGNLSELPKKYKNNALPTLFYGFRFWIPASVLNFWVIPLQARVAFMSTCSIFWNFYLSSTMSK</sequence>
<evidence type="ECO:0000313" key="9">
    <source>
        <dbReference type="Proteomes" id="UP001420932"/>
    </source>
</evidence>
<evidence type="ECO:0000313" key="8">
    <source>
        <dbReference type="EMBL" id="KAK9093065.1"/>
    </source>
</evidence>
<dbReference type="EMBL" id="JBBNAF010000012">
    <property type="protein sequence ID" value="KAK9093065.1"/>
    <property type="molecule type" value="Genomic_DNA"/>
</dbReference>
<keyword evidence="5 6" id="KW-0472">Membrane</keyword>
<dbReference type="PANTHER" id="PTHR11266:SF91">
    <property type="entry name" value="EXPRESSED PROTEIN"/>
    <property type="match status" value="1"/>
</dbReference>
<evidence type="ECO:0000256" key="2">
    <source>
        <dbReference type="ARBA" id="ARBA00006824"/>
    </source>
</evidence>
<comment type="similarity">
    <text evidence="2 6">Belongs to the peroxisomal membrane protein PXMP2/4 family.</text>
</comment>
<comment type="caution">
    <text evidence="8">The sequence shown here is derived from an EMBL/GenBank/DDBJ whole genome shotgun (WGS) entry which is preliminary data.</text>
</comment>
<evidence type="ECO:0000256" key="1">
    <source>
        <dbReference type="ARBA" id="ARBA00004141"/>
    </source>
</evidence>
<organism evidence="8 9">
    <name type="scientific">Stephania yunnanensis</name>
    <dbReference type="NCBI Taxonomy" id="152371"/>
    <lineage>
        <taxon>Eukaryota</taxon>
        <taxon>Viridiplantae</taxon>
        <taxon>Streptophyta</taxon>
        <taxon>Embryophyta</taxon>
        <taxon>Tracheophyta</taxon>
        <taxon>Spermatophyta</taxon>
        <taxon>Magnoliopsida</taxon>
        <taxon>Ranunculales</taxon>
        <taxon>Menispermaceae</taxon>
        <taxon>Menispermoideae</taxon>
        <taxon>Cissampelideae</taxon>
        <taxon>Stephania</taxon>
    </lineage>
</organism>
<evidence type="ECO:0000256" key="5">
    <source>
        <dbReference type="ARBA" id="ARBA00023136"/>
    </source>
</evidence>
<name>A0AAP0EJ04_9MAGN</name>
<keyword evidence="9" id="KW-1185">Reference proteome</keyword>
<dbReference type="InterPro" id="IPR007248">
    <property type="entry name" value="Mpv17_PMP22"/>
</dbReference>
<dbReference type="Proteomes" id="UP001420932">
    <property type="component" value="Unassembled WGS sequence"/>
</dbReference>
<dbReference type="PANTHER" id="PTHR11266">
    <property type="entry name" value="PEROXISOMAL MEMBRANE PROTEIN 2, PXMP2 MPV17"/>
    <property type="match status" value="1"/>
</dbReference>
<comment type="subcellular location">
    <subcellularLocation>
        <location evidence="1">Membrane</location>
        <topology evidence="1">Multi-pass membrane protein</topology>
    </subcellularLocation>
</comment>
<proteinExistence type="inferred from homology"/>